<dbReference type="Pfam" id="PF14691">
    <property type="entry name" value="Fer4_20"/>
    <property type="match status" value="1"/>
</dbReference>
<name>A0A6L5X194_9FIRM</name>
<reference evidence="5 6" key="1">
    <citation type="submission" date="2019-08" db="EMBL/GenBank/DDBJ databases">
        <title>In-depth cultivation of the pig gut microbiome towards novel bacterial diversity and tailored functional studies.</title>
        <authorList>
            <person name="Wylensek D."/>
            <person name="Hitch T.C.A."/>
            <person name="Clavel T."/>
        </authorList>
    </citation>
    <scope>NUCLEOTIDE SEQUENCE [LARGE SCALE GENOMIC DNA]</scope>
    <source>
        <strain evidence="5 6">Oil+RF-744-WCA-WT-11</strain>
    </source>
</reference>
<evidence type="ECO:0000256" key="2">
    <source>
        <dbReference type="ARBA" id="ARBA00023004"/>
    </source>
</evidence>
<dbReference type="Gene3D" id="1.10.1060.10">
    <property type="entry name" value="Alpha-helical ferredoxin"/>
    <property type="match status" value="1"/>
</dbReference>
<feature type="domain" description="4Fe-4S ferredoxin-type" evidence="4">
    <location>
        <begin position="904"/>
        <end position="934"/>
    </location>
</feature>
<dbReference type="PROSITE" id="PS00198">
    <property type="entry name" value="4FE4S_FER_1"/>
    <property type="match status" value="1"/>
</dbReference>
<dbReference type="InterPro" id="IPR028261">
    <property type="entry name" value="DPD_II"/>
</dbReference>
<keyword evidence="2" id="KW-0408">Iron</keyword>
<dbReference type="GO" id="GO:0046872">
    <property type="term" value="F:metal ion binding"/>
    <property type="evidence" value="ECO:0007669"/>
    <property type="project" value="UniProtKB-KW"/>
</dbReference>
<organism evidence="5 6">
    <name type="scientific">Porcincola intestinalis</name>
    <dbReference type="NCBI Taxonomy" id="2606632"/>
    <lineage>
        <taxon>Bacteria</taxon>
        <taxon>Bacillati</taxon>
        <taxon>Bacillota</taxon>
        <taxon>Clostridia</taxon>
        <taxon>Lachnospirales</taxon>
        <taxon>Lachnospiraceae</taxon>
        <taxon>Porcincola</taxon>
    </lineage>
</organism>
<dbReference type="SUPFAM" id="SSF51971">
    <property type="entry name" value="Nucleotide-binding domain"/>
    <property type="match status" value="2"/>
</dbReference>
<gene>
    <name evidence="5" type="primary">ygfK</name>
    <name evidence="5" type="ORF">FYJ35_03780</name>
</gene>
<accession>A0A6L5X194</accession>
<dbReference type="AlphaFoldDB" id="A0A6L5X194"/>
<keyword evidence="3" id="KW-0411">Iron-sulfur</keyword>
<dbReference type="InterPro" id="IPR017900">
    <property type="entry name" value="4Fe4S_Fe_S_CS"/>
</dbReference>
<dbReference type="PANTHER" id="PTHR42783">
    <property type="entry name" value="GLUTAMATE SYNTHASE [NADPH] SMALL CHAIN"/>
    <property type="match status" value="1"/>
</dbReference>
<dbReference type="PRINTS" id="PR00419">
    <property type="entry name" value="ADXRDTASE"/>
</dbReference>
<dbReference type="InterPro" id="IPR023753">
    <property type="entry name" value="FAD/NAD-binding_dom"/>
</dbReference>
<protein>
    <submittedName>
        <fullName evidence="5">Putative selenate reductase subunit YgfK</fullName>
    </submittedName>
</protein>
<proteinExistence type="predicted"/>
<dbReference type="GO" id="GO:0051536">
    <property type="term" value="F:iron-sulfur cluster binding"/>
    <property type="evidence" value="ECO:0007669"/>
    <property type="project" value="UniProtKB-KW"/>
</dbReference>
<dbReference type="InterPro" id="IPR017701">
    <property type="entry name" value="Se_rdtase_YgfK"/>
</dbReference>
<dbReference type="InterPro" id="IPR017896">
    <property type="entry name" value="4Fe4S_Fe-S-bd"/>
</dbReference>
<dbReference type="PROSITE" id="PS51379">
    <property type="entry name" value="4FE4S_FER_2"/>
    <property type="match status" value="1"/>
</dbReference>
<keyword evidence="6" id="KW-1185">Reference proteome</keyword>
<evidence type="ECO:0000313" key="6">
    <source>
        <dbReference type="Proteomes" id="UP000481852"/>
    </source>
</evidence>
<dbReference type="Pfam" id="PF07992">
    <property type="entry name" value="Pyr_redox_2"/>
    <property type="match status" value="1"/>
</dbReference>
<dbReference type="InterPro" id="IPR036188">
    <property type="entry name" value="FAD/NAD-bd_sf"/>
</dbReference>
<dbReference type="Proteomes" id="UP000481852">
    <property type="component" value="Unassembled WGS sequence"/>
</dbReference>
<evidence type="ECO:0000256" key="3">
    <source>
        <dbReference type="ARBA" id="ARBA00023014"/>
    </source>
</evidence>
<dbReference type="PANTHER" id="PTHR42783:SF3">
    <property type="entry name" value="GLUTAMATE SYNTHASE [NADPH] SMALL CHAIN-RELATED"/>
    <property type="match status" value="1"/>
</dbReference>
<sequence length="1008" mass="112234">MSDIMRPIPFRDLLDWVLTEYKKNRSIFGVRKVVQRDEEKRFPIFGQTIETVYGPAAGPNTQLAQNLIAAYAGGSSWFELKTVQKMDGRELAKCVPKPCIEMRDEGYNCEWSTELTVEEALHEYIKAWFIIHIIAKEFDLGDPDGIVFNMSVGYDLDGIRQPKVNHFIDTMIDASKDEVFQDCVETSLEAVRSKRLHHVTIRDIRRIPSRISDSVTESTLHGCPPAEIEAIASYMLKTKKLNTFVKCNPTLLGYEYARRTLDGLGFDYIAFDDHHFTTDLQWKDAVPMLERLQGEADELGLSFGVKLTNTFPVDVKAHELPSEEMYMSGRALFPLTIELVRRLSEQFNGKLRISYCGGADYFNIHDLVSAGVWPVTVASTILKPGGYERLSQFYEVLSDIPGKAFTKVDVSAVTKLEKRALESGRYSKPVKPLPSMKVEDSLPLMNCFLAPCTTSCPIHQDIPAYLQAMEEGRPYDAFRIIVEKNALPFITGTLCPHTCADRCMRNHYEEGLHIREVKLQAAESAYDTYMSEPKRPAPKASGKKAAVIGAGPAGLASAFFLSRAGVETVVFEKRPEAGGIVKYAIPHFRIEDRKIEKDVKLCQRFGARIITGKEITDLEQLKKDGFTDFVLATGAWKGSAPVLKEGKSMDALDFLTAVKYGQDSLNLGKDVVVIGGGNTAMDVARAAVRQRGVRTVRLVYRRTKRYMPADEEELRMALEDGVIFEELLAPVSLKDGTLVCSVMKLGEPDESGRRRPVDTGEKKLLPADTVITAVGERIDAALYEKLSVKLDEKGRPVVDEQLQTSRPHIYAVGDGRRGPATVVKAIADAARCAQAIAGAHFDRYEEENAAGDEATLLRKKGQLTAELSQQPDPRCLGCATVCEVCTDVCPNRANIAIKVPGLKMDQILHMDGMCNECGNCAVFCPYSGRPYKDKLTLFWSKEDMDSSENQGFLVLKGTNVRLRFAGTVQEVDVAEKSDLYEPLRKFILEVIQHHSYLLAPGAGEHAEL</sequence>
<evidence type="ECO:0000313" key="5">
    <source>
        <dbReference type="EMBL" id="MSS14169.1"/>
    </source>
</evidence>
<dbReference type="RefSeq" id="WP_154523438.1">
    <property type="nucleotide sequence ID" value="NZ_VULZ01000003.1"/>
</dbReference>
<dbReference type="GO" id="GO:0016491">
    <property type="term" value="F:oxidoreductase activity"/>
    <property type="evidence" value="ECO:0007669"/>
    <property type="project" value="InterPro"/>
</dbReference>
<dbReference type="Gene3D" id="3.50.50.60">
    <property type="entry name" value="FAD/NAD(P)-binding domain"/>
    <property type="match status" value="2"/>
</dbReference>
<dbReference type="InterPro" id="IPR009051">
    <property type="entry name" value="Helical_ferredxn"/>
</dbReference>
<comment type="caution">
    <text evidence="5">The sequence shown here is derived from an EMBL/GenBank/DDBJ whole genome shotgun (WGS) entry which is preliminary data.</text>
</comment>
<keyword evidence="1" id="KW-0479">Metal-binding</keyword>
<dbReference type="EMBL" id="VULZ01000003">
    <property type="protein sequence ID" value="MSS14169.1"/>
    <property type="molecule type" value="Genomic_DNA"/>
</dbReference>
<dbReference type="SUPFAM" id="SSF51395">
    <property type="entry name" value="FMN-linked oxidoreductases"/>
    <property type="match status" value="1"/>
</dbReference>
<dbReference type="SUPFAM" id="SSF46548">
    <property type="entry name" value="alpha-helical ferredoxin"/>
    <property type="match status" value="2"/>
</dbReference>
<evidence type="ECO:0000259" key="4">
    <source>
        <dbReference type="PROSITE" id="PS51379"/>
    </source>
</evidence>
<dbReference type="NCBIfam" id="TIGR03315">
    <property type="entry name" value="Se_ygfK"/>
    <property type="match status" value="1"/>
</dbReference>
<evidence type="ECO:0000256" key="1">
    <source>
        <dbReference type="ARBA" id="ARBA00022723"/>
    </source>
</evidence>